<reference evidence="2 3" key="1">
    <citation type="submission" date="2019-12" db="EMBL/GenBank/DDBJ databases">
        <title>Chromosome-level assembly of the Caenorhabditis remanei genome.</title>
        <authorList>
            <person name="Teterina A.A."/>
            <person name="Willis J.H."/>
            <person name="Phillips P.C."/>
        </authorList>
    </citation>
    <scope>NUCLEOTIDE SEQUENCE [LARGE SCALE GENOMIC DNA]</scope>
    <source>
        <strain evidence="2 3">PX506</strain>
        <tissue evidence="2">Whole organism</tissue>
    </source>
</reference>
<dbReference type="Proteomes" id="UP000483820">
    <property type="component" value="Chromosome V"/>
</dbReference>
<dbReference type="AlphaFoldDB" id="A0A6A5GCL4"/>
<proteinExistence type="predicted"/>
<organism evidence="2 3">
    <name type="scientific">Caenorhabditis remanei</name>
    <name type="common">Caenorhabditis vulgaris</name>
    <dbReference type="NCBI Taxonomy" id="31234"/>
    <lineage>
        <taxon>Eukaryota</taxon>
        <taxon>Metazoa</taxon>
        <taxon>Ecdysozoa</taxon>
        <taxon>Nematoda</taxon>
        <taxon>Chromadorea</taxon>
        <taxon>Rhabditida</taxon>
        <taxon>Rhabditina</taxon>
        <taxon>Rhabditomorpha</taxon>
        <taxon>Rhabditoidea</taxon>
        <taxon>Rhabditidae</taxon>
        <taxon>Peloderinae</taxon>
        <taxon>Caenorhabditis</taxon>
    </lineage>
</organism>
<sequence>MYLWIVGQFVDCLLNKTTSVLVLANSHQVIITAKKLDEETPSANWKKLNNFLENVNGTLVSTQWKEVESTDFMYKLHRDRLIELLKSYSMFISENRLSFYLDRELNNSACKFVKTHFDQTILTHCADKTILFFQRSMFNKLLDDEIAGCTAAKTCENCTLFSEFIEQQAVHLVVLLRWEMTFQELDSSSIHGKIDKRSVTNNILKLKSAKDSLPKEKSARPKSAGVMFNGSFGVDWVIAVRRHGPFDLTNGCGDMNRLNEEQIIHSEMMRLLEKILSLAGEMKNFELQNQKATVIWASEWVEKVDNLNDAIENLAVRIMIAESFKQINSSHSEPLKNKLTEIVIVMSKITENMYKIINRNQDERLNAAKIIAEQRINILLIEKERITRLLEAQKLKIKQKEELERQKSEEVRSTEMRREMRIKALEEHKKYLASRQAIEFLNSVNDATVISSHSNEDTNTIIEDEGLHCRKKRRSRSLARKVVGRVKKTIRRSISAVNNYLPHLHHHDKQE</sequence>
<accession>A0A6A5GCL4</accession>
<feature type="coiled-coil region" evidence="1">
    <location>
        <begin position="383"/>
        <end position="410"/>
    </location>
</feature>
<dbReference type="KEGG" id="crq:GCK72_018716"/>
<comment type="caution">
    <text evidence="2">The sequence shown here is derived from an EMBL/GenBank/DDBJ whole genome shotgun (WGS) entry which is preliminary data.</text>
</comment>
<evidence type="ECO:0000313" key="2">
    <source>
        <dbReference type="EMBL" id="KAF1752162.1"/>
    </source>
</evidence>
<keyword evidence="1" id="KW-0175">Coiled coil</keyword>
<evidence type="ECO:0000256" key="1">
    <source>
        <dbReference type="SAM" id="Coils"/>
    </source>
</evidence>
<dbReference type="RefSeq" id="XP_053581622.1">
    <property type="nucleotide sequence ID" value="XM_053732709.1"/>
</dbReference>
<name>A0A6A5GCL4_CAERE</name>
<dbReference type="EMBL" id="WUAV01000005">
    <property type="protein sequence ID" value="KAF1752162.1"/>
    <property type="molecule type" value="Genomic_DNA"/>
</dbReference>
<evidence type="ECO:0000313" key="3">
    <source>
        <dbReference type="Proteomes" id="UP000483820"/>
    </source>
</evidence>
<dbReference type="CTD" id="9825763"/>
<gene>
    <name evidence="2" type="ORF">GCK72_018716</name>
</gene>
<protein>
    <submittedName>
        <fullName evidence="2">Uncharacterized protein</fullName>
    </submittedName>
</protein>
<dbReference type="GeneID" id="9825763"/>